<feature type="region of interest" description="Disordered" evidence="1">
    <location>
        <begin position="126"/>
        <end position="211"/>
    </location>
</feature>
<feature type="compositionally biased region" description="Low complexity" evidence="1">
    <location>
        <begin position="129"/>
        <end position="151"/>
    </location>
</feature>
<dbReference type="EMBL" id="CAJNOK010000189">
    <property type="protein sequence ID" value="CAF0735530.1"/>
    <property type="molecule type" value="Genomic_DNA"/>
</dbReference>
<evidence type="ECO:0000313" key="2">
    <source>
        <dbReference type="EMBL" id="CAF0735530.1"/>
    </source>
</evidence>
<gene>
    <name evidence="2" type="ORF">OVA965_LOCUS1113</name>
    <name evidence="3" type="ORF">TMI583_LOCUS1114</name>
</gene>
<evidence type="ECO:0000313" key="4">
    <source>
        <dbReference type="Proteomes" id="UP000677228"/>
    </source>
</evidence>
<evidence type="ECO:0000256" key="1">
    <source>
        <dbReference type="SAM" id="MobiDB-lite"/>
    </source>
</evidence>
<dbReference type="AlphaFoldDB" id="A0A8S2CQA1"/>
<name>A0A8S2CQA1_9BILA</name>
<reference evidence="2" key="1">
    <citation type="submission" date="2021-02" db="EMBL/GenBank/DDBJ databases">
        <authorList>
            <person name="Nowell W R."/>
        </authorList>
    </citation>
    <scope>NUCLEOTIDE SEQUENCE</scope>
</reference>
<accession>A0A8S2CQA1</accession>
<protein>
    <submittedName>
        <fullName evidence="2">Uncharacterized protein</fullName>
    </submittedName>
</protein>
<organism evidence="2 4">
    <name type="scientific">Didymodactylos carnosus</name>
    <dbReference type="NCBI Taxonomy" id="1234261"/>
    <lineage>
        <taxon>Eukaryota</taxon>
        <taxon>Metazoa</taxon>
        <taxon>Spiralia</taxon>
        <taxon>Gnathifera</taxon>
        <taxon>Rotifera</taxon>
        <taxon>Eurotatoria</taxon>
        <taxon>Bdelloidea</taxon>
        <taxon>Philodinida</taxon>
        <taxon>Philodinidae</taxon>
        <taxon>Didymodactylos</taxon>
    </lineage>
</organism>
<feature type="region of interest" description="Disordered" evidence="1">
    <location>
        <begin position="265"/>
        <end position="340"/>
    </location>
</feature>
<feature type="compositionally biased region" description="Polar residues" evidence="1">
    <location>
        <begin position="180"/>
        <end position="211"/>
    </location>
</feature>
<feature type="compositionally biased region" description="Polar residues" evidence="1">
    <location>
        <begin position="302"/>
        <end position="334"/>
    </location>
</feature>
<feature type="non-terminal residue" evidence="2">
    <location>
        <position position="1"/>
    </location>
</feature>
<evidence type="ECO:0000313" key="3">
    <source>
        <dbReference type="EMBL" id="CAF3512213.1"/>
    </source>
</evidence>
<proteinExistence type="predicted"/>
<feature type="compositionally biased region" description="Low complexity" evidence="1">
    <location>
        <begin position="265"/>
        <end position="286"/>
    </location>
</feature>
<dbReference type="EMBL" id="CAJOBA010000189">
    <property type="protein sequence ID" value="CAF3512213.1"/>
    <property type="molecule type" value="Genomic_DNA"/>
</dbReference>
<comment type="caution">
    <text evidence="2">The sequence shown here is derived from an EMBL/GenBank/DDBJ whole genome shotgun (WGS) entry which is preliminary data.</text>
</comment>
<dbReference type="Proteomes" id="UP000682733">
    <property type="component" value="Unassembled WGS sequence"/>
</dbReference>
<sequence>YAQQHTNGFAPQMNTPYNYPQGLPTAPFVTSPMNGAHYPPSPPVIRPPGEQEMINRSAFNYPHQNLIQQPNNIQSQSIVYVTYPHMYHIPSQMPPPYISGPHSQSIRPNHDPQTIMSNQGNHLTLQQHQSIPSQTVTSQSSISSSTNTGQTLLSSSSHELNGINAQKRERKPLLIRDPATNASIFNESQQSSSIAPSIHPSTSLLNDSENHPLSLQSTIDNTTFSTDKQRQIRSDFAQGVANVIAQVSISDKLHYPPVVPLSSVSSVPLSDSIRNNPQPQRNQPPRKISISTQEYVSKRGSRNSSFSNSTTAGTSSPQRDYSPVTVSSTSNEQQIKVPDPGIPGFITQRTNQQQPQTISTTIPTTTISNETQQHPSEIATNTTNEQEQEEKVINVVKRYASQLICEQLFVFVLYQKR</sequence>
<dbReference type="Proteomes" id="UP000677228">
    <property type="component" value="Unassembled WGS sequence"/>
</dbReference>